<feature type="transmembrane region" description="Helical" evidence="1">
    <location>
        <begin position="99"/>
        <end position="123"/>
    </location>
</feature>
<keyword evidence="1" id="KW-0472">Membrane</keyword>
<feature type="transmembrane region" description="Helical" evidence="1">
    <location>
        <begin position="143"/>
        <end position="161"/>
    </location>
</feature>
<keyword evidence="3" id="KW-1185">Reference proteome</keyword>
<comment type="caution">
    <text evidence="2">The sequence shown here is derived from an EMBL/GenBank/DDBJ whole genome shotgun (WGS) entry which is preliminary data.</text>
</comment>
<protein>
    <submittedName>
        <fullName evidence="2">DUF2157 domain-containing protein</fullName>
    </submittedName>
</protein>
<gene>
    <name evidence="2" type="ORF">ACFFLH_15085</name>
</gene>
<feature type="transmembrane region" description="Helical" evidence="1">
    <location>
        <begin position="277"/>
        <end position="295"/>
    </location>
</feature>
<evidence type="ECO:0000313" key="2">
    <source>
        <dbReference type="EMBL" id="MFB9887739.1"/>
    </source>
</evidence>
<name>A0ABV5ZEN7_9GAMM</name>
<organism evidence="2 3">
    <name type="scientific">Balneatrix alpica</name>
    <dbReference type="NCBI Taxonomy" id="75684"/>
    <lineage>
        <taxon>Bacteria</taxon>
        <taxon>Pseudomonadati</taxon>
        <taxon>Pseudomonadota</taxon>
        <taxon>Gammaproteobacteria</taxon>
        <taxon>Oceanospirillales</taxon>
        <taxon>Balneatrichaceae</taxon>
        <taxon>Balneatrix</taxon>
    </lineage>
</organism>
<feature type="transmembrane region" description="Helical" evidence="1">
    <location>
        <begin position="69"/>
        <end position="92"/>
    </location>
</feature>
<feature type="transmembrane region" description="Helical" evidence="1">
    <location>
        <begin position="44"/>
        <end position="63"/>
    </location>
</feature>
<feature type="transmembrane region" description="Helical" evidence="1">
    <location>
        <begin position="200"/>
        <end position="219"/>
    </location>
</feature>
<dbReference type="EMBL" id="JBHLZN010000006">
    <property type="protein sequence ID" value="MFB9887739.1"/>
    <property type="molecule type" value="Genomic_DNA"/>
</dbReference>
<feature type="transmembrane region" description="Helical" evidence="1">
    <location>
        <begin position="168"/>
        <end position="188"/>
    </location>
</feature>
<keyword evidence="1" id="KW-0812">Transmembrane</keyword>
<evidence type="ECO:0000256" key="1">
    <source>
        <dbReference type="SAM" id="Phobius"/>
    </source>
</evidence>
<feature type="transmembrane region" description="Helical" evidence="1">
    <location>
        <begin position="231"/>
        <end position="248"/>
    </location>
</feature>
<dbReference type="Proteomes" id="UP001589628">
    <property type="component" value="Unassembled WGS sequence"/>
</dbReference>
<accession>A0ABV5ZEN7</accession>
<sequence length="353" mass="40597">MRINRQDMDEACQALQLPAHTSAALWQKLQERQLNRAHFSFTHILYYFGGLMAIFAMTLFMTLGWESFGGWGICLLALLYIAGGLALAHYLLQHKRLPIPAGILATLAICLVPLAVFGAQMALGYWQEDTHYRDYHRLVDWRWLGMELTTLAAAAIALWWFRLPFMMMPVAVTLWYLSMDLTPWLLQLEDAGNWELHWELRRWVSLYMGLLILLLALWIDLRNRSQQDFSFWLYLFGLLAFWGALSSMESDSQLSKFIYFCLNVGLILFGALVVRRLFVVFGGLGSFGYLAYLAYDVFANSTLFPFILSGLGLGLVYLGVQWQRHEVALRQRLVSLLPANLANQLEALQLKRH</sequence>
<evidence type="ECO:0000313" key="3">
    <source>
        <dbReference type="Proteomes" id="UP001589628"/>
    </source>
</evidence>
<keyword evidence="1" id="KW-1133">Transmembrane helix</keyword>
<feature type="transmembrane region" description="Helical" evidence="1">
    <location>
        <begin position="254"/>
        <end position="272"/>
    </location>
</feature>
<proteinExistence type="predicted"/>
<reference evidence="2 3" key="1">
    <citation type="submission" date="2024-09" db="EMBL/GenBank/DDBJ databases">
        <authorList>
            <person name="Sun Q."/>
            <person name="Mori K."/>
        </authorList>
    </citation>
    <scope>NUCLEOTIDE SEQUENCE [LARGE SCALE GENOMIC DNA]</scope>
    <source>
        <strain evidence="2 3">ATCC 51285</strain>
    </source>
</reference>
<dbReference type="RefSeq" id="WP_027312639.1">
    <property type="nucleotide sequence ID" value="NZ_JBHLZN010000006.1"/>
</dbReference>
<feature type="transmembrane region" description="Helical" evidence="1">
    <location>
        <begin position="301"/>
        <end position="320"/>
    </location>
</feature>